<comment type="caution">
    <text evidence="8">The sequence shown here is derived from an EMBL/GenBank/DDBJ whole genome shotgun (WGS) entry which is preliminary data.</text>
</comment>
<dbReference type="InterPro" id="IPR003593">
    <property type="entry name" value="AAA+_ATPase"/>
</dbReference>
<dbReference type="SUPFAM" id="SSF55781">
    <property type="entry name" value="GAF domain-like"/>
    <property type="match status" value="1"/>
</dbReference>
<dbReference type="InterPro" id="IPR002078">
    <property type="entry name" value="Sigma_54_int"/>
</dbReference>
<evidence type="ECO:0000256" key="1">
    <source>
        <dbReference type="ARBA" id="ARBA00022741"/>
    </source>
</evidence>
<dbReference type="InterPro" id="IPR027417">
    <property type="entry name" value="P-loop_NTPase"/>
</dbReference>
<dbReference type="AlphaFoldDB" id="A0AAW9QJ74"/>
<dbReference type="PANTHER" id="PTHR32071:SF77">
    <property type="entry name" value="TRANSCRIPTIONAL REGULATORY PROTEIN"/>
    <property type="match status" value="1"/>
</dbReference>
<dbReference type="InterPro" id="IPR058031">
    <property type="entry name" value="AAA_lid_NorR"/>
</dbReference>
<evidence type="ECO:0000256" key="5">
    <source>
        <dbReference type="ARBA" id="ARBA00023163"/>
    </source>
</evidence>
<dbReference type="PROSITE" id="PS50045">
    <property type="entry name" value="SIGMA54_INTERACT_4"/>
    <property type="match status" value="1"/>
</dbReference>
<sequence length="634" mass="68061">MSNHHTEAADVHAARRRFFEEGAVPAGGLSHHIERSWQRCRGQVPGPEPLARAAFASRLEASRRFIDHALPEMDMLAEQMSHTRSVLILTDAQGLILEEGGSSEFLRRAQRVALQPGVDWSERQCGTNAIGTALVERQALEVRGAEHYLDEHRILHCAAAPILSPRGEVLGVLDVSGSASEMHQHALALVKLAGEQIEHRLIHADGAAPAWGRRLLRFHAKAPMLGTAREAVFLVDDDRVVGANTIALRMLGLPWGAVLDRSMDELFDRQWRTLGQGRGTLITQGGIGFAAAWQAQASAVAVSAPRHAAARTPPAFESDETLEPLLARAVRVLDAGSSVLLQGETGCGKDVFAGLLHQRSARARGPFVALNCAALPETLVEAELFGYAEGAFTGAQRKGQLGRVREADGGVLFLDEIGDMPLLLQSRLLRVLQERSVTPLGGGRAVPVDFALVCATHRDLAAMVEAGSFRADLFYRLQDYIVQLPALRERQDIPALVERLFVHAGGRAMGLTLAPEAVAELASRPWPGNLRQLASTLRTLVALADPGTVIHAAQLPPGPRTATRDAWPQPAPAGPHEAPAAPVPDGIDLRSLTAEAIDRALAAHGGRVSAAARALGVHRSTVYRHLLQKAAPRG</sequence>
<proteinExistence type="predicted"/>
<dbReference type="InterPro" id="IPR003018">
    <property type="entry name" value="GAF"/>
</dbReference>
<dbReference type="Gene3D" id="1.10.8.60">
    <property type="match status" value="1"/>
</dbReference>
<feature type="domain" description="Sigma-54 factor interaction" evidence="7">
    <location>
        <begin position="315"/>
        <end position="542"/>
    </location>
</feature>
<keyword evidence="1" id="KW-0547">Nucleotide-binding</keyword>
<reference evidence="8 9" key="1">
    <citation type="submission" date="2024-02" db="EMBL/GenBank/DDBJ databases">
        <title>Genome sequence of Aquincola sp. MAHUQ-54.</title>
        <authorList>
            <person name="Huq M.A."/>
        </authorList>
    </citation>
    <scope>NUCLEOTIDE SEQUENCE [LARGE SCALE GENOMIC DNA]</scope>
    <source>
        <strain evidence="8 9">MAHUQ-54</strain>
    </source>
</reference>
<dbReference type="SMART" id="SM00382">
    <property type="entry name" value="AAA"/>
    <property type="match status" value="1"/>
</dbReference>
<dbReference type="Gene3D" id="3.40.50.300">
    <property type="entry name" value="P-loop containing nucleotide triphosphate hydrolases"/>
    <property type="match status" value="1"/>
</dbReference>
<keyword evidence="3" id="KW-0805">Transcription regulation</keyword>
<dbReference type="Pfam" id="PF01590">
    <property type="entry name" value="GAF"/>
    <property type="match status" value="1"/>
</dbReference>
<organism evidence="8 9">
    <name type="scientific">Aquincola agrisoli</name>
    <dbReference type="NCBI Taxonomy" id="3119538"/>
    <lineage>
        <taxon>Bacteria</taxon>
        <taxon>Pseudomonadati</taxon>
        <taxon>Pseudomonadota</taxon>
        <taxon>Betaproteobacteria</taxon>
        <taxon>Burkholderiales</taxon>
        <taxon>Sphaerotilaceae</taxon>
        <taxon>Aquincola</taxon>
    </lineage>
</organism>
<feature type="compositionally biased region" description="Low complexity" evidence="6">
    <location>
        <begin position="574"/>
        <end position="584"/>
    </location>
</feature>
<dbReference type="PANTHER" id="PTHR32071">
    <property type="entry name" value="TRANSCRIPTIONAL REGULATORY PROTEIN"/>
    <property type="match status" value="1"/>
</dbReference>
<accession>A0AAW9QJ74</accession>
<dbReference type="Pfam" id="PF25601">
    <property type="entry name" value="AAA_lid_14"/>
    <property type="match status" value="1"/>
</dbReference>
<dbReference type="GO" id="GO:0043565">
    <property type="term" value="F:sequence-specific DNA binding"/>
    <property type="evidence" value="ECO:0007669"/>
    <property type="project" value="InterPro"/>
</dbReference>
<dbReference type="InterPro" id="IPR009057">
    <property type="entry name" value="Homeodomain-like_sf"/>
</dbReference>
<protein>
    <submittedName>
        <fullName evidence="8">Sigma-54-dependent Fis family transcriptional regulator</fullName>
    </submittedName>
</protein>
<dbReference type="EMBL" id="JAZIBG010000036">
    <property type="protein sequence ID" value="MEF7615674.1"/>
    <property type="molecule type" value="Genomic_DNA"/>
</dbReference>
<evidence type="ECO:0000256" key="4">
    <source>
        <dbReference type="ARBA" id="ARBA00023125"/>
    </source>
</evidence>
<keyword evidence="4" id="KW-0238">DNA-binding</keyword>
<dbReference type="FunFam" id="3.40.50.300:FF:000006">
    <property type="entry name" value="DNA-binding transcriptional regulator NtrC"/>
    <property type="match status" value="1"/>
</dbReference>
<dbReference type="InterPro" id="IPR029016">
    <property type="entry name" value="GAF-like_dom_sf"/>
</dbReference>
<dbReference type="InterPro" id="IPR002197">
    <property type="entry name" value="HTH_Fis"/>
</dbReference>
<dbReference type="SUPFAM" id="SSF46689">
    <property type="entry name" value="Homeodomain-like"/>
    <property type="match status" value="1"/>
</dbReference>
<dbReference type="CDD" id="cd00009">
    <property type="entry name" value="AAA"/>
    <property type="match status" value="1"/>
</dbReference>
<gene>
    <name evidence="8" type="ORF">V4F39_17295</name>
</gene>
<dbReference type="Gene3D" id="3.30.450.40">
    <property type="match status" value="1"/>
</dbReference>
<dbReference type="GO" id="GO:0006355">
    <property type="term" value="P:regulation of DNA-templated transcription"/>
    <property type="evidence" value="ECO:0007669"/>
    <property type="project" value="InterPro"/>
</dbReference>
<keyword evidence="5" id="KW-0804">Transcription</keyword>
<dbReference type="Pfam" id="PF02954">
    <property type="entry name" value="HTH_8"/>
    <property type="match status" value="1"/>
</dbReference>
<evidence type="ECO:0000256" key="6">
    <source>
        <dbReference type="SAM" id="MobiDB-lite"/>
    </source>
</evidence>
<evidence type="ECO:0000256" key="3">
    <source>
        <dbReference type="ARBA" id="ARBA00023015"/>
    </source>
</evidence>
<dbReference type="Gene3D" id="1.10.10.60">
    <property type="entry name" value="Homeodomain-like"/>
    <property type="match status" value="1"/>
</dbReference>
<dbReference type="GO" id="GO:0005524">
    <property type="term" value="F:ATP binding"/>
    <property type="evidence" value="ECO:0007669"/>
    <property type="project" value="UniProtKB-KW"/>
</dbReference>
<dbReference type="Pfam" id="PF00158">
    <property type="entry name" value="Sigma54_activat"/>
    <property type="match status" value="1"/>
</dbReference>
<name>A0AAW9QJ74_9BURK</name>
<evidence type="ECO:0000313" key="9">
    <source>
        <dbReference type="Proteomes" id="UP001336250"/>
    </source>
</evidence>
<feature type="region of interest" description="Disordered" evidence="6">
    <location>
        <begin position="555"/>
        <end position="584"/>
    </location>
</feature>
<evidence type="ECO:0000259" key="7">
    <source>
        <dbReference type="PROSITE" id="PS50045"/>
    </source>
</evidence>
<evidence type="ECO:0000313" key="8">
    <source>
        <dbReference type="EMBL" id="MEF7615674.1"/>
    </source>
</evidence>
<evidence type="ECO:0000256" key="2">
    <source>
        <dbReference type="ARBA" id="ARBA00022840"/>
    </source>
</evidence>
<dbReference type="RefSeq" id="WP_332290978.1">
    <property type="nucleotide sequence ID" value="NZ_JAZIBG010000036.1"/>
</dbReference>
<dbReference type="SUPFAM" id="SSF52540">
    <property type="entry name" value="P-loop containing nucleoside triphosphate hydrolases"/>
    <property type="match status" value="1"/>
</dbReference>
<keyword evidence="9" id="KW-1185">Reference proteome</keyword>
<dbReference type="Proteomes" id="UP001336250">
    <property type="component" value="Unassembled WGS sequence"/>
</dbReference>
<keyword evidence="2" id="KW-0067">ATP-binding</keyword>